<feature type="transmembrane region" description="Helical" evidence="2">
    <location>
        <begin position="277"/>
        <end position="297"/>
    </location>
</feature>
<feature type="region of interest" description="Disordered" evidence="1">
    <location>
        <begin position="1"/>
        <end position="40"/>
    </location>
</feature>
<dbReference type="AlphaFoldDB" id="A0AAD4H4T3"/>
<keyword evidence="2" id="KW-0472">Membrane</keyword>
<feature type="region of interest" description="Disordered" evidence="1">
    <location>
        <begin position="356"/>
        <end position="409"/>
    </location>
</feature>
<evidence type="ECO:0000256" key="1">
    <source>
        <dbReference type="SAM" id="MobiDB-lite"/>
    </source>
</evidence>
<feature type="compositionally biased region" description="Low complexity" evidence="1">
    <location>
        <begin position="26"/>
        <end position="40"/>
    </location>
</feature>
<organism evidence="3 4">
    <name type="scientific">Linnemannia exigua</name>
    <dbReference type="NCBI Taxonomy" id="604196"/>
    <lineage>
        <taxon>Eukaryota</taxon>
        <taxon>Fungi</taxon>
        <taxon>Fungi incertae sedis</taxon>
        <taxon>Mucoromycota</taxon>
        <taxon>Mortierellomycotina</taxon>
        <taxon>Mortierellomycetes</taxon>
        <taxon>Mortierellales</taxon>
        <taxon>Mortierellaceae</taxon>
        <taxon>Linnemannia</taxon>
    </lineage>
</organism>
<reference evidence="3" key="1">
    <citation type="journal article" date="2020" name="Fungal Divers.">
        <title>Resolving the Mortierellaceae phylogeny through synthesis of multi-gene phylogenetics and phylogenomics.</title>
        <authorList>
            <person name="Vandepol N."/>
            <person name="Liber J."/>
            <person name="Desiro A."/>
            <person name="Na H."/>
            <person name="Kennedy M."/>
            <person name="Barry K."/>
            <person name="Grigoriev I.V."/>
            <person name="Miller A.N."/>
            <person name="O'Donnell K."/>
            <person name="Stajich J.E."/>
            <person name="Bonito G."/>
        </authorList>
    </citation>
    <scope>NUCLEOTIDE SEQUENCE</scope>
    <source>
        <strain evidence="3">NRRL 28262</strain>
    </source>
</reference>
<dbReference type="Proteomes" id="UP001194580">
    <property type="component" value="Unassembled WGS sequence"/>
</dbReference>
<evidence type="ECO:0000313" key="4">
    <source>
        <dbReference type="Proteomes" id="UP001194580"/>
    </source>
</evidence>
<keyword evidence="2" id="KW-0812">Transmembrane</keyword>
<feature type="transmembrane region" description="Helical" evidence="2">
    <location>
        <begin position="62"/>
        <end position="84"/>
    </location>
</feature>
<feature type="transmembrane region" description="Helical" evidence="2">
    <location>
        <begin position="128"/>
        <end position="145"/>
    </location>
</feature>
<sequence>MGASNPLTAGSQPTPETSAIIPIGGHSQEQQHQSSETTSTVALSDFSAHSPTLFSSHTIASLLFYQPITRIVVVLTILQSLLSVGVNFPDHCSAPSYTLYGGEFLGLLISPFVVPLTPALLESAKQTLGTALMLAMSNLVSFGLFEERLTMLFRGGRSRRGNTSSNRNSTRIFRNVVLVIVVLVMALRELAGIIFNRAVGFKYPSLYFSDSVHECNLGIAPFLFALLVVQAFLPDDDTDTSAPPPSTTTTTTTSIFAFRRIYVQVILCLFNVIPKAIFWWAGSGLVVGFFVSFGVAYQRRMGRWGGKVKTTMFYEKIPQKDEHEHEHGHEHELVWQDRDVVVVALGVSTDGHQDFYMNTRTNNSNVNLSKETSDDSDSDMESALPSSPTAVVSPPALPTTPFSTPMGHSKERSTSYIVKRFGGYVLPMVVGLLFILAALRQLHNYRPDVSNDLLNSSIEPSTPFLLTLVMMTAPRRDGIAFIKQTLSSYLDAFPDADESAHPLYSRIQIIVYTHITDHPAFDEAKIFFDNIPKARRHVKWVRDEGSEKNQRKHLISAIRKVGTTEDTVYLGIMEDDFPFCNGGWQTMLNTIYDANQYVENHCGVFVTTGGSGLIFKRSVALAASFVLEQDELAKRRGEVVDAPDIALQKCMLGQHEYCSSCKGNMVISKTLLQGHLGHDASTSGGSYSPSQFQCGWRHPFNGMYDTHTF</sequence>
<feature type="transmembrane region" description="Helical" evidence="2">
    <location>
        <begin position="421"/>
        <end position="439"/>
    </location>
</feature>
<keyword evidence="4" id="KW-1185">Reference proteome</keyword>
<name>A0AAD4H4T3_9FUNG</name>
<dbReference type="EMBL" id="JAAAIL010000977">
    <property type="protein sequence ID" value="KAG0272191.1"/>
    <property type="molecule type" value="Genomic_DNA"/>
</dbReference>
<keyword evidence="2" id="KW-1133">Transmembrane helix</keyword>
<protein>
    <submittedName>
        <fullName evidence="3">Uncharacterized protein</fullName>
    </submittedName>
</protein>
<feature type="compositionally biased region" description="Polar residues" evidence="1">
    <location>
        <begin position="356"/>
        <end position="370"/>
    </location>
</feature>
<feature type="compositionally biased region" description="Low complexity" evidence="1">
    <location>
        <begin position="382"/>
        <end position="394"/>
    </location>
</feature>
<accession>A0AAD4H4T3</accession>
<feature type="transmembrane region" description="Helical" evidence="2">
    <location>
        <begin position="104"/>
        <end position="121"/>
    </location>
</feature>
<evidence type="ECO:0000256" key="2">
    <source>
        <dbReference type="SAM" id="Phobius"/>
    </source>
</evidence>
<feature type="transmembrane region" description="Helical" evidence="2">
    <location>
        <begin position="172"/>
        <end position="195"/>
    </location>
</feature>
<feature type="compositionally biased region" description="Polar residues" evidence="1">
    <location>
        <begin position="1"/>
        <end position="17"/>
    </location>
</feature>
<gene>
    <name evidence="3" type="ORF">BGZ95_012064</name>
</gene>
<proteinExistence type="predicted"/>
<evidence type="ECO:0000313" key="3">
    <source>
        <dbReference type="EMBL" id="KAG0272191.1"/>
    </source>
</evidence>
<comment type="caution">
    <text evidence="3">The sequence shown here is derived from an EMBL/GenBank/DDBJ whole genome shotgun (WGS) entry which is preliminary data.</text>
</comment>